<dbReference type="AlphaFoldDB" id="A0A1L9SFR1"/>
<feature type="compositionally biased region" description="Acidic residues" evidence="1">
    <location>
        <begin position="520"/>
        <end position="534"/>
    </location>
</feature>
<evidence type="ECO:0000256" key="1">
    <source>
        <dbReference type="SAM" id="MobiDB-lite"/>
    </source>
</evidence>
<name>A0A1L9SFR1_9EURO</name>
<accession>A0A1L9SFR1</accession>
<organism evidence="3 4">
    <name type="scientific">Penicilliopsis zonata CBS 506.65</name>
    <dbReference type="NCBI Taxonomy" id="1073090"/>
    <lineage>
        <taxon>Eukaryota</taxon>
        <taxon>Fungi</taxon>
        <taxon>Dikarya</taxon>
        <taxon>Ascomycota</taxon>
        <taxon>Pezizomycotina</taxon>
        <taxon>Eurotiomycetes</taxon>
        <taxon>Eurotiomycetidae</taxon>
        <taxon>Eurotiales</taxon>
        <taxon>Aspergillaceae</taxon>
        <taxon>Penicilliopsis</taxon>
    </lineage>
</organism>
<dbReference type="SUPFAM" id="SSF57667">
    <property type="entry name" value="beta-beta-alpha zinc fingers"/>
    <property type="match status" value="1"/>
</dbReference>
<feature type="domain" description="C2H2-type" evidence="2">
    <location>
        <begin position="325"/>
        <end position="352"/>
    </location>
</feature>
<reference evidence="4" key="1">
    <citation type="journal article" date="2017" name="Genome Biol.">
        <title>Comparative genomics reveals high biological diversity and specific adaptations in the industrially and medically important fungal genus Aspergillus.</title>
        <authorList>
            <person name="de Vries R.P."/>
            <person name="Riley R."/>
            <person name="Wiebenga A."/>
            <person name="Aguilar-Osorio G."/>
            <person name="Amillis S."/>
            <person name="Uchima C.A."/>
            <person name="Anderluh G."/>
            <person name="Asadollahi M."/>
            <person name="Askin M."/>
            <person name="Barry K."/>
            <person name="Battaglia E."/>
            <person name="Bayram O."/>
            <person name="Benocci T."/>
            <person name="Braus-Stromeyer S.A."/>
            <person name="Caldana C."/>
            <person name="Canovas D."/>
            <person name="Cerqueira G.C."/>
            <person name="Chen F."/>
            <person name="Chen W."/>
            <person name="Choi C."/>
            <person name="Clum A."/>
            <person name="Dos Santos R.A."/>
            <person name="Damasio A.R."/>
            <person name="Diallinas G."/>
            <person name="Emri T."/>
            <person name="Fekete E."/>
            <person name="Flipphi M."/>
            <person name="Freyberg S."/>
            <person name="Gallo A."/>
            <person name="Gournas C."/>
            <person name="Habgood R."/>
            <person name="Hainaut M."/>
            <person name="Harispe M.L."/>
            <person name="Henrissat B."/>
            <person name="Hilden K.S."/>
            <person name="Hope R."/>
            <person name="Hossain A."/>
            <person name="Karabika E."/>
            <person name="Karaffa L."/>
            <person name="Karanyi Z."/>
            <person name="Krasevec N."/>
            <person name="Kuo A."/>
            <person name="Kusch H."/>
            <person name="LaButti K."/>
            <person name="Lagendijk E.L."/>
            <person name="Lapidus A."/>
            <person name="Levasseur A."/>
            <person name="Lindquist E."/>
            <person name="Lipzen A."/>
            <person name="Logrieco A.F."/>
            <person name="MacCabe A."/>
            <person name="Maekelae M.R."/>
            <person name="Malavazi I."/>
            <person name="Melin P."/>
            <person name="Meyer V."/>
            <person name="Mielnichuk N."/>
            <person name="Miskei M."/>
            <person name="Molnar A.P."/>
            <person name="Mule G."/>
            <person name="Ngan C.Y."/>
            <person name="Orejas M."/>
            <person name="Orosz E."/>
            <person name="Ouedraogo J.P."/>
            <person name="Overkamp K.M."/>
            <person name="Park H.-S."/>
            <person name="Perrone G."/>
            <person name="Piumi F."/>
            <person name="Punt P.J."/>
            <person name="Ram A.F."/>
            <person name="Ramon A."/>
            <person name="Rauscher S."/>
            <person name="Record E."/>
            <person name="Riano-Pachon D.M."/>
            <person name="Robert V."/>
            <person name="Roehrig J."/>
            <person name="Ruller R."/>
            <person name="Salamov A."/>
            <person name="Salih N.S."/>
            <person name="Samson R.A."/>
            <person name="Sandor E."/>
            <person name="Sanguinetti M."/>
            <person name="Schuetze T."/>
            <person name="Sepcic K."/>
            <person name="Shelest E."/>
            <person name="Sherlock G."/>
            <person name="Sophianopoulou V."/>
            <person name="Squina F.M."/>
            <person name="Sun H."/>
            <person name="Susca A."/>
            <person name="Todd R.B."/>
            <person name="Tsang A."/>
            <person name="Unkles S.E."/>
            <person name="van de Wiele N."/>
            <person name="van Rossen-Uffink D."/>
            <person name="Oliveira J.V."/>
            <person name="Vesth T.C."/>
            <person name="Visser J."/>
            <person name="Yu J.-H."/>
            <person name="Zhou M."/>
            <person name="Andersen M.R."/>
            <person name="Archer D.B."/>
            <person name="Baker S.E."/>
            <person name="Benoit I."/>
            <person name="Brakhage A.A."/>
            <person name="Braus G.H."/>
            <person name="Fischer R."/>
            <person name="Frisvad J.C."/>
            <person name="Goldman G.H."/>
            <person name="Houbraken J."/>
            <person name="Oakley B."/>
            <person name="Pocsi I."/>
            <person name="Scazzocchio C."/>
            <person name="Seiboth B."/>
            <person name="vanKuyk P.A."/>
            <person name="Wortman J."/>
            <person name="Dyer P.S."/>
            <person name="Grigoriev I.V."/>
        </authorList>
    </citation>
    <scope>NUCLEOTIDE SEQUENCE [LARGE SCALE GENOMIC DNA]</scope>
    <source>
        <strain evidence="4">CBS 506.65</strain>
    </source>
</reference>
<feature type="compositionally biased region" description="Polar residues" evidence="1">
    <location>
        <begin position="549"/>
        <end position="565"/>
    </location>
</feature>
<dbReference type="EMBL" id="KV878343">
    <property type="protein sequence ID" value="OJJ46080.1"/>
    <property type="molecule type" value="Genomic_DNA"/>
</dbReference>
<dbReference type="RefSeq" id="XP_022580590.1">
    <property type="nucleotide sequence ID" value="XM_022723175.1"/>
</dbReference>
<dbReference type="InterPro" id="IPR013087">
    <property type="entry name" value="Znf_C2H2_type"/>
</dbReference>
<feature type="domain" description="C2H2-type" evidence="2">
    <location>
        <begin position="357"/>
        <end position="387"/>
    </location>
</feature>
<evidence type="ECO:0000259" key="2">
    <source>
        <dbReference type="SMART" id="SM00355"/>
    </source>
</evidence>
<evidence type="ECO:0000313" key="4">
    <source>
        <dbReference type="Proteomes" id="UP000184188"/>
    </source>
</evidence>
<dbReference type="STRING" id="1073090.A0A1L9SFR1"/>
<dbReference type="Proteomes" id="UP000184188">
    <property type="component" value="Unassembled WGS sequence"/>
</dbReference>
<proteinExistence type="predicted"/>
<feature type="domain" description="C2H2-type" evidence="2">
    <location>
        <begin position="298"/>
        <end position="319"/>
    </location>
</feature>
<feature type="region of interest" description="Disordered" evidence="1">
    <location>
        <begin position="488"/>
        <end position="591"/>
    </location>
</feature>
<evidence type="ECO:0000313" key="3">
    <source>
        <dbReference type="EMBL" id="OJJ46080.1"/>
    </source>
</evidence>
<dbReference type="VEuPathDB" id="FungiDB:ASPZODRAFT_133061"/>
<protein>
    <recommendedName>
        <fullName evidence="2">C2H2-type domain-containing protein</fullName>
    </recommendedName>
</protein>
<dbReference type="Gene3D" id="3.30.160.60">
    <property type="entry name" value="Classic Zinc Finger"/>
    <property type="match status" value="1"/>
</dbReference>
<feature type="region of interest" description="Disordered" evidence="1">
    <location>
        <begin position="263"/>
        <end position="296"/>
    </location>
</feature>
<dbReference type="OrthoDB" id="6077919at2759"/>
<gene>
    <name evidence="3" type="ORF">ASPZODRAFT_133061</name>
</gene>
<dbReference type="GeneID" id="34609640"/>
<feature type="compositionally biased region" description="Polar residues" evidence="1">
    <location>
        <begin position="581"/>
        <end position="591"/>
    </location>
</feature>
<feature type="domain" description="C2H2-type" evidence="2">
    <location>
        <begin position="441"/>
        <end position="461"/>
    </location>
</feature>
<dbReference type="SMART" id="SM00355">
    <property type="entry name" value="ZnF_C2H2"/>
    <property type="match status" value="4"/>
</dbReference>
<feature type="compositionally biased region" description="Low complexity" evidence="1">
    <location>
        <begin position="401"/>
        <end position="427"/>
    </location>
</feature>
<keyword evidence="4" id="KW-1185">Reference proteome</keyword>
<sequence>MLAIESSRHRQLPYFQPSAMDATLVDPLAMDALDAYAFYADAGVDLHEPHVDFPPTPPLMAASSSSSSSSSQQAAAAAAAATAFHAAEQFISSLSSASAPSIASASSSAMGSPHSSSFHAFPEHWVDTNHGLGLQDAMMGDLFAGEYMGNGSANPHANMLDVESGFYPEKYQDSYGDPSLIQPVPRHANLSPPTISYPDQSGYLMMQSEFFHLSPVGSPLPMAEYPPPVWENPLSHQPAGFVPPPVSPSPLLVSEVNSRPASIYERRSSISSTHSSHHSHPSPGTSSLDLDEDSREKGRCPYPECGRVFKDLKAHMLTHMSERPEKCPIVTCEYHIKGFARKYDKNRHTLTHYKGTMVCGFCPGSGSPAEKSFNRADVFKRHLFSVHSVEQTPPNGRKRSSTVVSTSGSSSSSNGGGSSINNNNGNGNKESPADYCNDVTGKCSTCSATFTNAQDFYEHLDDCVLRVVQQEEPSEAINQQRLAEVAADEDVKKTMEKHQLSCDTAGPVEQQQQQQQQQLFDDDTNDMDDDDDANELPSSQKWRSGRGSLKSTKNTNGAGASNGVNKQRGAGGASKRRNNRDNYPQSWGCPTSSMKTKKRVLCVFNGQRRLWKDEMMLDNEYEVRIKLPGGAGDGTGREAYVTDLDVETLKRAEGVHSASADERGPWDGHSVGLMGQPAMVLPHLGQQEDEVNLDELMA</sequence>
<dbReference type="InterPro" id="IPR036236">
    <property type="entry name" value="Znf_C2H2_sf"/>
</dbReference>
<feature type="compositionally biased region" description="Basic and acidic residues" evidence="1">
    <location>
        <begin position="489"/>
        <end position="500"/>
    </location>
</feature>
<feature type="region of interest" description="Disordered" evidence="1">
    <location>
        <begin position="387"/>
        <end position="427"/>
    </location>
</feature>